<dbReference type="Gene3D" id="3.60.21.10">
    <property type="match status" value="1"/>
</dbReference>
<reference evidence="3" key="1">
    <citation type="journal article" date="2023" name="Mol. Phylogenet. Evol.">
        <title>Genome-scale phylogeny and comparative genomics of the fungal order Sordariales.</title>
        <authorList>
            <person name="Hensen N."/>
            <person name="Bonometti L."/>
            <person name="Westerberg I."/>
            <person name="Brannstrom I.O."/>
            <person name="Guillou S."/>
            <person name="Cros-Aarteil S."/>
            <person name="Calhoun S."/>
            <person name="Haridas S."/>
            <person name="Kuo A."/>
            <person name="Mondo S."/>
            <person name="Pangilinan J."/>
            <person name="Riley R."/>
            <person name="LaButti K."/>
            <person name="Andreopoulos B."/>
            <person name="Lipzen A."/>
            <person name="Chen C."/>
            <person name="Yan M."/>
            <person name="Daum C."/>
            <person name="Ng V."/>
            <person name="Clum A."/>
            <person name="Steindorff A."/>
            <person name="Ohm R.A."/>
            <person name="Martin F."/>
            <person name="Silar P."/>
            <person name="Natvig D.O."/>
            <person name="Lalanne C."/>
            <person name="Gautier V."/>
            <person name="Ament-Velasquez S.L."/>
            <person name="Kruys A."/>
            <person name="Hutchinson M.I."/>
            <person name="Powell A.J."/>
            <person name="Barry K."/>
            <person name="Miller A.N."/>
            <person name="Grigoriev I.V."/>
            <person name="Debuchy R."/>
            <person name="Gladieux P."/>
            <person name="Hiltunen Thoren M."/>
            <person name="Johannesson H."/>
        </authorList>
    </citation>
    <scope>NUCLEOTIDE SEQUENCE [LARGE SCALE GENOMIC DNA]</scope>
    <source>
        <strain evidence="3">CBS 340.73</strain>
    </source>
</reference>
<evidence type="ECO:0000313" key="2">
    <source>
        <dbReference type="EMBL" id="KAK3938754.1"/>
    </source>
</evidence>
<gene>
    <name evidence="2" type="ORF">QBC46DRAFT_365298</name>
</gene>
<organism evidence="2 3">
    <name type="scientific">Diplogelasinospora grovesii</name>
    <dbReference type="NCBI Taxonomy" id="303347"/>
    <lineage>
        <taxon>Eukaryota</taxon>
        <taxon>Fungi</taxon>
        <taxon>Dikarya</taxon>
        <taxon>Ascomycota</taxon>
        <taxon>Pezizomycotina</taxon>
        <taxon>Sordariomycetes</taxon>
        <taxon>Sordariomycetidae</taxon>
        <taxon>Sordariales</taxon>
        <taxon>Diplogelasinosporaceae</taxon>
        <taxon>Diplogelasinospora</taxon>
    </lineage>
</organism>
<feature type="domain" description="Calcineurin-like phosphoesterase" evidence="1">
    <location>
        <begin position="3"/>
        <end position="199"/>
    </location>
</feature>
<keyword evidence="3" id="KW-1185">Reference proteome</keyword>
<dbReference type="InterPro" id="IPR051693">
    <property type="entry name" value="UPF0046_metallophosphoest"/>
</dbReference>
<dbReference type="Proteomes" id="UP001303473">
    <property type="component" value="Unassembled WGS sequence"/>
</dbReference>
<dbReference type="GO" id="GO:0016787">
    <property type="term" value="F:hydrolase activity"/>
    <property type="evidence" value="ECO:0007669"/>
    <property type="project" value="InterPro"/>
</dbReference>
<dbReference type="EMBL" id="MU853823">
    <property type="protein sequence ID" value="KAK3938754.1"/>
    <property type="molecule type" value="Genomic_DNA"/>
</dbReference>
<sequence>MTIRILILSDTHDRTFPDPATLPRVDVVLHCGDLSMTGTALDAQLKLVIAGDHDVSLDPKCLGDEDDDQNDPVQQVRSLFNAEEINGLHFLDEGMHSFKLDGDRSFTVYASPYTPESDESAWSHLYLAGENPFGDGAESPMPSNGVDIVMTHGPPLVPSGAAEYRLDINKDGLHCGCPKLFEAISRTKPKLHCFGHLHEGYGSQEISWHGEGEATLGEVRRQSQPLVCDDDGKTVLVNAAMVNHNYAEEEHRNPWVVDLNLN</sequence>
<accession>A0AAN6N466</accession>
<dbReference type="Pfam" id="PF00149">
    <property type="entry name" value="Metallophos"/>
    <property type="match status" value="1"/>
</dbReference>
<dbReference type="InterPro" id="IPR029052">
    <property type="entry name" value="Metallo-depent_PP-like"/>
</dbReference>
<evidence type="ECO:0000259" key="1">
    <source>
        <dbReference type="Pfam" id="PF00149"/>
    </source>
</evidence>
<evidence type="ECO:0000313" key="3">
    <source>
        <dbReference type="Proteomes" id="UP001303473"/>
    </source>
</evidence>
<comment type="caution">
    <text evidence="2">The sequence shown here is derived from an EMBL/GenBank/DDBJ whole genome shotgun (WGS) entry which is preliminary data.</text>
</comment>
<dbReference type="InterPro" id="IPR004843">
    <property type="entry name" value="Calcineurin-like_PHP"/>
</dbReference>
<name>A0AAN6N466_9PEZI</name>
<proteinExistence type="predicted"/>
<dbReference type="SUPFAM" id="SSF56300">
    <property type="entry name" value="Metallo-dependent phosphatases"/>
    <property type="match status" value="1"/>
</dbReference>
<dbReference type="PANTHER" id="PTHR12905:SF0">
    <property type="entry name" value="CALCINEURIN-LIKE PHOSPHOESTERASE DOMAIN-CONTAINING PROTEIN"/>
    <property type="match status" value="1"/>
</dbReference>
<dbReference type="AlphaFoldDB" id="A0AAN6N466"/>
<protein>
    <submittedName>
        <fullName evidence="2">Metallo-dependent phosphatase-like protein</fullName>
    </submittedName>
</protein>
<dbReference type="PANTHER" id="PTHR12905">
    <property type="entry name" value="METALLOPHOSPHOESTERASE"/>
    <property type="match status" value="1"/>
</dbReference>